<feature type="coiled-coil region" evidence="5">
    <location>
        <begin position="1671"/>
        <end position="1719"/>
    </location>
</feature>
<dbReference type="InterPro" id="IPR001478">
    <property type="entry name" value="PDZ"/>
</dbReference>
<dbReference type="VEuPathDB" id="HostDB:GeneID_118657537"/>
<dbReference type="PROSITE" id="PS50085">
    <property type="entry name" value="RAPGAP"/>
    <property type="match status" value="1"/>
</dbReference>
<dbReference type="SUPFAM" id="SSF111347">
    <property type="entry name" value="Rap/Ran-GAP"/>
    <property type="match status" value="1"/>
</dbReference>
<feature type="region of interest" description="Disordered" evidence="6">
    <location>
        <begin position="277"/>
        <end position="297"/>
    </location>
</feature>
<dbReference type="SMART" id="SM00228">
    <property type="entry name" value="PDZ"/>
    <property type="match status" value="1"/>
</dbReference>
<name>A0A7J8AR06_MYOMY</name>
<feature type="domain" description="PDZ" evidence="8">
    <location>
        <begin position="953"/>
        <end position="1017"/>
    </location>
</feature>
<dbReference type="InterPro" id="IPR035974">
    <property type="entry name" value="Rap/Ran-GAP_sf"/>
</dbReference>
<keyword evidence="1 4" id="KW-0343">GTPase activation</keyword>
<evidence type="ECO:0000256" key="6">
    <source>
        <dbReference type="SAM" id="MobiDB-lite"/>
    </source>
</evidence>
<dbReference type="EMBL" id="JABWUV010000001">
    <property type="protein sequence ID" value="KAF6388838.1"/>
    <property type="molecule type" value="Genomic_DNA"/>
</dbReference>
<evidence type="ECO:0000259" key="8">
    <source>
        <dbReference type="PROSITE" id="PS50106"/>
    </source>
</evidence>
<feature type="region of interest" description="Disordered" evidence="6">
    <location>
        <begin position="1311"/>
        <end position="1406"/>
    </location>
</feature>
<dbReference type="Gene3D" id="6.10.140.210">
    <property type="match status" value="1"/>
</dbReference>
<reference evidence="9 10" key="1">
    <citation type="journal article" date="2020" name="Nature">
        <title>Six reference-quality genomes reveal evolution of bat adaptations.</title>
        <authorList>
            <person name="Jebb D."/>
            <person name="Huang Z."/>
            <person name="Pippel M."/>
            <person name="Hughes G.M."/>
            <person name="Lavrichenko K."/>
            <person name="Devanna P."/>
            <person name="Winkler S."/>
            <person name="Jermiin L.S."/>
            <person name="Skirmuntt E.C."/>
            <person name="Katzourakis A."/>
            <person name="Burkitt-Gray L."/>
            <person name="Ray D.A."/>
            <person name="Sullivan K.A.M."/>
            <person name="Roscito J.G."/>
            <person name="Kirilenko B.M."/>
            <person name="Davalos L.M."/>
            <person name="Corthals A.P."/>
            <person name="Power M.L."/>
            <person name="Jones G."/>
            <person name="Ransome R.D."/>
            <person name="Dechmann D.K.N."/>
            <person name="Locatelli A.G."/>
            <person name="Puechmaille S.J."/>
            <person name="Fedrigo O."/>
            <person name="Jarvis E.D."/>
            <person name="Hiller M."/>
            <person name="Vernes S.C."/>
            <person name="Myers E.W."/>
            <person name="Teeling E.C."/>
        </authorList>
    </citation>
    <scope>NUCLEOTIDE SEQUENCE [LARGE SCALE GENOMIC DNA]</scope>
    <source>
        <strain evidence="9">MMyoMyo1</strain>
        <tissue evidence="9">Flight muscle</tissue>
    </source>
</reference>
<evidence type="ECO:0000259" key="7">
    <source>
        <dbReference type="PROSITE" id="PS50085"/>
    </source>
</evidence>
<evidence type="ECO:0000256" key="2">
    <source>
        <dbReference type="ARBA" id="ARBA00022553"/>
    </source>
</evidence>
<dbReference type="InterPro" id="IPR050989">
    <property type="entry name" value="Rap1_Ran_GAP"/>
</dbReference>
<feature type="region of interest" description="Disordered" evidence="6">
    <location>
        <begin position="1"/>
        <end position="129"/>
    </location>
</feature>
<feature type="region of interest" description="Disordered" evidence="6">
    <location>
        <begin position="1090"/>
        <end position="1162"/>
    </location>
</feature>
<organism evidence="9 10">
    <name type="scientific">Myotis myotis</name>
    <name type="common">Greater mouse-eared bat</name>
    <name type="synonym">Vespertilio myotis</name>
    <dbReference type="NCBI Taxonomy" id="51298"/>
    <lineage>
        <taxon>Eukaryota</taxon>
        <taxon>Metazoa</taxon>
        <taxon>Chordata</taxon>
        <taxon>Craniata</taxon>
        <taxon>Vertebrata</taxon>
        <taxon>Euteleostomi</taxon>
        <taxon>Mammalia</taxon>
        <taxon>Eutheria</taxon>
        <taxon>Laurasiatheria</taxon>
        <taxon>Chiroptera</taxon>
        <taxon>Yangochiroptera</taxon>
        <taxon>Vespertilionidae</taxon>
        <taxon>Myotis</taxon>
    </lineage>
</organism>
<keyword evidence="3 5" id="KW-0175">Coiled coil</keyword>
<proteinExistence type="predicted"/>
<comment type="caution">
    <text evidence="9">The sequence shown here is derived from an EMBL/GenBank/DDBJ whole genome shotgun (WGS) entry which is preliminary data.</text>
</comment>
<feature type="region of interest" description="Disordered" evidence="6">
    <location>
        <begin position="1198"/>
        <end position="1236"/>
    </location>
</feature>
<dbReference type="Gene3D" id="3.40.50.11210">
    <property type="entry name" value="Rap/Ran-GAP"/>
    <property type="match status" value="1"/>
</dbReference>
<feature type="compositionally biased region" description="Low complexity" evidence="6">
    <location>
        <begin position="95"/>
        <end position="129"/>
    </location>
</feature>
<dbReference type="PANTHER" id="PTHR15711">
    <property type="entry name" value="RAP GTPASE-ACTIVATING PROTEIN"/>
    <property type="match status" value="1"/>
</dbReference>
<feature type="compositionally biased region" description="Basic and acidic residues" evidence="6">
    <location>
        <begin position="27"/>
        <end position="36"/>
    </location>
</feature>
<dbReference type="SUPFAM" id="SSF50156">
    <property type="entry name" value="PDZ domain-like"/>
    <property type="match status" value="1"/>
</dbReference>
<dbReference type="Pfam" id="PF21022">
    <property type="entry name" value="Rap-GAP_dimer"/>
    <property type="match status" value="1"/>
</dbReference>
<feature type="compositionally biased region" description="Low complexity" evidence="6">
    <location>
        <begin position="1264"/>
        <end position="1279"/>
    </location>
</feature>
<keyword evidence="10" id="KW-1185">Reference proteome</keyword>
<sequence length="1734" mass="192215">MTSLKRSQTERPIATDRASVVGTDGPPKVHTDDFYMRRFRSQNGSLGSSVMAPVGPPRSEGPHHITSTPGVPKMGVRARIADWPPRKENVKESSRSSQEIETSSCLESMSSKSSPVSQGSSVSLNSSDSAMLKSIQNTLKSKTRPLESMDSRFLMPEAYPGSPRKALRRIRQRSNSDITISELDVDSFDECISPTYKTGPSLHREYGSTSSIDKQGTSGESFFDLLKGYKDDKSDRGPTPTKLSDFLIAGGGKGSGFSLDVIDGPITQRDNLRLFKEREKPLKRRSKSETGDSSIFRKLRNAKGDELGKSSDLEDNRSEDSVRPWTCPKCFAHYDVQSILFDLNEAIMNRHNVIKRRNTTTGASAAAVASLVSGPLSHSASFNSPMGSTEDLNSKGSLGMDQGDDKSNELVMSCPYFRNEIGGEGERKISLSKSNSGSFSGCESASFESALSSHCTNAGVAVLEVPKENLVLHLDRVKRYIVEHVDLGAYYYRKFFYQKEHWNYFGADENLGPVAVSIRREKPEEMKENGSPYNYRIIFRTSELMTLRGSVLEDAIPSTAKHSTARGLPLKEVLEHVIPELNIQCLRLAFNTPKVTEQLMKLDEQGLNYQQKVGIMYCKAGQSTEEEMYNNESAGPAFEEFLQLLGERVRLKGFEKYRAQLDTKTDSTGTHSLYTTYKDYEIMFHVSTMLPYTPNNKQQLLRKRHIGNDIVTIVFQEPGAQPFSPKNIRSHFQHVFVIVRVHNPCTDSVCYSVAVTRSRDVPSFGPPIPKGVTFPKSNVFRDFLLAKVINAENAAHKSEKFRAMATRTRQEYLKDLAEKNVTNTSIDPSGKFPFISLASKKKEKSKPYPGAELSSMGAIVWAIRAKDYTNAMEIDCLLGVSNEFIVLIEQETKSVVFNCSCRDVIGWTSTDTSLKIFYERGECVSVESFTNNEDIKEIVRRLQFVSKGCESVEMTLRRNGLGQLGFHVNYEGIVADVEPYGYAWQAGLRQGSRLVEICKVAVATLSHEQMIDLLRTSVTVKVVIIPPHDDCTPRRSCSETYRMPVMEYKMNEGVSYEFKFPFRNNNKWQRNASKGPHGPQVPAQVQSPMTSRLNAGKGDGKMPPPERAANIPRSISSDGRPLERRFGVSRRSPASIDRQNTQADLGGSGKSTPSWQRSEDSIADQMEPTCHLPAVSKVLPTFRESPSGRLMRQDPVVHLSPNKQGHPDSHYSSHSSSNTLSSNASSAHSDEKWYDGDRTESELNSYNYLQGTSADSGIDTTSYGPSHGSSASLGAATASPRSGPSKEKVAPLWHSSSEVISMVDRTLEAESHGLDRKAESSLSLDIHSKSQAGSSPLTRESSTFSINDAASHTSTMSSRHSASPVVFTSARSSPKEELHPAASSSQLAPSFSSSSSSSSGPRTFYPRQGATSKYLIGWKKPEGTINSVGFMDTRKRHQSDGNEIAHARLRASTRDLRASPKPASKSTIEEDLKKLIDLESPTPESQKNFKFHALSSPQSPFPHTPTSRRALHRTLSDESIYSSQREHFFTSRASLLDQALPNDVLFSSTYPSLPKSLPLRRPSYTLGMKSLHGEFSASDSSLTDVQEARRPMPDPGLMPLPDAAADLDWSNLVDAAKAYEVQRASFFAASDENHRPLSAASNSDQLEDQALVQMKSYSSSKDSSPTLASKVDQLEGMLKMLREDLKKEKEDKAHLQAEVQHLREDNLRLQEESQNASDKLKKFTEWVFNTIDMS</sequence>
<dbReference type="FunFam" id="3.40.50.11210:FF:000002">
    <property type="entry name" value="Signal-induced proliferation-associated 1-like protein 1"/>
    <property type="match status" value="1"/>
</dbReference>
<protein>
    <submittedName>
        <fullName evidence="9">Signal induced proliferation associated 1 like 1</fullName>
    </submittedName>
</protein>
<dbReference type="PANTHER" id="PTHR15711:SF10">
    <property type="entry name" value="SIGNAL-INDUCED PROLIFERATION-ASSOCIATED 1-LIKE PROTEIN 1"/>
    <property type="match status" value="1"/>
</dbReference>
<dbReference type="Gene3D" id="2.30.42.10">
    <property type="match status" value="1"/>
</dbReference>
<evidence type="ECO:0000256" key="3">
    <source>
        <dbReference type="ARBA" id="ARBA00023054"/>
    </source>
</evidence>
<feature type="compositionally biased region" description="Low complexity" evidence="6">
    <location>
        <begin position="1381"/>
        <end position="1399"/>
    </location>
</feature>
<dbReference type="Pfam" id="PF02145">
    <property type="entry name" value="Rap_GAP"/>
    <property type="match status" value="1"/>
</dbReference>
<dbReference type="InterPro" id="IPR000331">
    <property type="entry name" value="Rap/Ran_GAP_dom"/>
</dbReference>
<dbReference type="GO" id="GO:0005096">
    <property type="term" value="F:GTPase activator activity"/>
    <property type="evidence" value="ECO:0007669"/>
    <property type="project" value="UniProtKB-UniRule"/>
</dbReference>
<dbReference type="PROSITE" id="PS50106">
    <property type="entry name" value="PDZ"/>
    <property type="match status" value="1"/>
</dbReference>
<dbReference type="CDD" id="cd06745">
    <property type="entry name" value="PDZ_SIPA1-like"/>
    <property type="match status" value="1"/>
</dbReference>
<accession>A0A7J8AR06</accession>
<feature type="compositionally biased region" description="Low complexity" evidence="6">
    <location>
        <begin position="1212"/>
        <end position="1227"/>
    </location>
</feature>
<feature type="region of interest" description="Disordered" evidence="6">
    <location>
        <begin position="1257"/>
        <end position="1292"/>
    </location>
</feature>
<evidence type="ECO:0000256" key="1">
    <source>
        <dbReference type="ARBA" id="ARBA00022468"/>
    </source>
</evidence>
<dbReference type="GO" id="GO:0051056">
    <property type="term" value="P:regulation of small GTPase mediated signal transduction"/>
    <property type="evidence" value="ECO:0007669"/>
    <property type="project" value="InterPro"/>
</dbReference>
<dbReference type="Pfam" id="PF11881">
    <property type="entry name" value="SPAR_C"/>
    <property type="match status" value="1"/>
</dbReference>
<feature type="compositionally biased region" description="Polar residues" evidence="6">
    <location>
        <begin position="1329"/>
        <end position="1361"/>
    </location>
</feature>
<evidence type="ECO:0000313" key="9">
    <source>
        <dbReference type="EMBL" id="KAF6388838.1"/>
    </source>
</evidence>
<evidence type="ECO:0000256" key="5">
    <source>
        <dbReference type="SAM" id="Coils"/>
    </source>
</evidence>
<dbReference type="InterPro" id="IPR021818">
    <property type="entry name" value="SIPA1L_C"/>
</dbReference>
<evidence type="ECO:0000313" key="10">
    <source>
        <dbReference type="Proteomes" id="UP000527355"/>
    </source>
</evidence>
<dbReference type="GO" id="GO:0005737">
    <property type="term" value="C:cytoplasm"/>
    <property type="evidence" value="ECO:0007669"/>
    <property type="project" value="TreeGrafter"/>
</dbReference>
<keyword evidence="2" id="KW-0597">Phosphoprotein</keyword>
<feature type="compositionally biased region" description="Basic and acidic residues" evidence="6">
    <location>
        <begin position="84"/>
        <end position="94"/>
    </location>
</feature>
<feature type="domain" description="Rap-GAP" evidence="7">
    <location>
        <begin position="599"/>
        <end position="816"/>
    </location>
</feature>
<dbReference type="Proteomes" id="UP000527355">
    <property type="component" value="Unassembled WGS sequence"/>
</dbReference>
<dbReference type="FunFam" id="2.30.42.10:FF:000027">
    <property type="entry name" value="Signal-induced proliferation-associated 1-like protein 1 isoform 2"/>
    <property type="match status" value="1"/>
</dbReference>
<dbReference type="InterPro" id="IPR036034">
    <property type="entry name" value="PDZ_sf"/>
</dbReference>
<dbReference type="Pfam" id="PF00595">
    <property type="entry name" value="PDZ"/>
    <property type="match status" value="1"/>
</dbReference>
<gene>
    <name evidence="9" type="ORF">mMyoMyo1_017498</name>
</gene>
<evidence type="ECO:0000256" key="4">
    <source>
        <dbReference type="PROSITE-ProRule" id="PRU00165"/>
    </source>
</evidence>